<organism evidence="3 4">
    <name type="scientific">Deinococcus marmoris</name>
    <dbReference type="NCBI Taxonomy" id="249408"/>
    <lineage>
        <taxon>Bacteria</taxon>
        <taxon>Thermotogati</taxon>
        <taxon>Deinococcota</taxon>
        <taxon>Deinococci</taxon>
        <taxon>Deinococcales</taxon>
        <taxon>Deinococcaceae</taxon>
        <taxon>Deinococcus</taxon>
    </lineage>
</organism>
<dbReference type="STRING" id="249408.BOO71_0003484"/>
<dbReference type="CDD" id="cd22341">
    <property type="entry name" value="NucS-like"/>
    <property type="match status" value="1"/>
</dbReference>
<gene>
    <name evidence="3" type="ORF">BOO71_0003484</name>
</gene>
<dbReference type="Proteomes" id="UP000186607">
    <property type="component" value="Unassembled WGS sequence"/>
</dbReference>
<evidence type="ECO:0000256" key="1">
    <source>
        <dbReference type="ARBA" id="ARBA00023125"/>
    </source>
</evidence>
<dbReference type="GO" id="GO:0004519">
    <property type="term" value="F:endonuclease activity"/>
    <property type="evidence" value="ECO:0007669"/>
    <property type="project" value="InterPro"/>
</dbReference>
<keyword evidence="4" id="KW-1185">Reference proteome</keyword>
<dbReference type="Pfam" id="PF01939">
    <property type="entry name" value="NucS_C"/>
    <property type="match status" value="1"/>
</dbReference>
<dbReference type="AlphaFoldDB" id="A0A1U7P237"/>
<dbReference type="InterPro" id="IPR048301">
    <property type="entry name" value="NucS_C"/>
</dbReference>
<dbReference type="GO" id="GO:0003677">
    <property type="term" value="F:DNA binding"/>
    <property type="evidence" value="ECO:0007669"/>
    <property type="project" value="UniProtKB-KW"/>
</dbReference>
<evidence type="ECO:0000313" key="4">
    <source>
        <dbReference type="Proteomes" id="UP000186607"/>
    </source>
</evidence>
<dbReference type="InterPro" id="IPR002793">
    <property type="entry name" value="Endonuclease_NucS"/>
</dbReference>
<dbReference type="EMBL" id="MSTI01000039">
    <property type="protein sequence ID" value="OLV19231.1"/>
    <property type="molecule type" value="Genomic_DNA"/>
</dbReference>
<evidence type="ECO:0000313" key="3">
    <source>
        <dbReference type="EMBL" id="OLV19231.1"/>
    </source>
</evidence>
<protein>
    <submittedName>
        <fullName evidence="3">Multi-domain protein</fullName>
    </submittedName>
</protein>
<dbReference type="InterPro" id="IPR011856">
    <property type="entry name" value="tRNA_endonuc-like_dom_sf"/>
</dbReference>
<name>A0A1U7P237_9DEIO</name>
<sequence length="134" mass="14919">MEKELENFLVTNWAATDLGAHYDLYPDEDGAPIGQQYQTATGPIDILAVKKDGTELLVIELKRGAATDRTVGQIQRYMGYIKQEVAEPSQKVRGLIIALEDDVKLQYALAVAPDISFYRYKVSFKLNHTGGLTL</sequence>
<feature type="domain" description="Endonuclease NucS C-terminal" evidence="2">
    <location>
        <begin position="31"/>
        <end position="98"/>
    </location>
</feature>
<dbReference type="Gene3D" id="3.40.1350.10">
    <property type="match status" value="1"/>
</dbReference>
<proteinExistence type="predicted"/>
<comment type="caution">
    <text evidence="3">The sequence shown here is derived from an EMBL/GenBank/DDBJ whole genome shotgun (WGS) entry which is preliminary data.</text>
</comment>
<reference evidence="3 4" key="1">
    <citation type="submission" date="2017-01" db="EMBL/GenBank/DDBJ databases">
        <title>Genome Analysis of Deinococcus marmoris KOPRI26562.</title>
        <authorList>
            <person name="Kim J.H."/>
            <person name="Oh H.-M."/>
        </authorList>
    </citation>
    <scope>NUCLEOTIDE SEQUENCE [LARGE SCALE GENOMIC DNA]</scope>
    <source>
        <strain evidence="3 4">KOPRI26562</strain>
    </source>
</reference>
<keyword evidence="1" id="KW-0238">DNA-binding</keyword>
<evidence type="ECO:0000259" key="2">
    <source>
        <dbReference type="Pfam" id="PF01939"/>
    </source>
</evidence>
<accession>A0A1U7P237</accession>